<evidence type="ECO:0008006" key="4">
    <source>
        <dbReference type="Google" id="ProtNLM"/>
    </source>
</evidence>
<feature type="transmembrane region" description="Helical" evidence="1">
    <location>
        <begin position="46"/>
        <end position="67"/>
    </location>
</feature>
<evidence type="ECO:0000256" key="1">
    <source>
        <dbReference type="SAM" id="Phobius"/>
    </source>
</evidence>
<keyword evidence="1" id="KW-1133">Transmembrane helix</keyword>
<dbReference type="Proteomes" id="UP000516160">
    <property type="component" value="Chromosome"/>
</dbReference>
<proteinExistence type="predicted"/>
<feature type="transmembrane region" description="Helical" evidence="1">
    <location>
        <begin position="79"/>
        <end position="97"/>
    </location>
</feature>
<protein>
    <recommendedName>
        <fullName evidence="4">PCI domain-containing protein</fullName>
    </recommendedName>
</protein>
<sequence length="216" mass="24245">MEVVKNRNFGWMHSWPVIVLAFIFFWPVGILLLITRLTKDRKTSMVAGKGLSILGYILVALYSLFFIMVLVGEFPGEELFVLLAFGVLLLLPGVLLVRFGRKLVKQSAVFKKYLNLIINHRMSSIEEIATSMQKDIGSVRKDIESMIDKNFLPNAFIDQNLYIRVPSVEQQVAVEDQPHSSQPSKVTRNVTCNGCGANNIIIEGETTECEYCGASL</sequence>
<name>A0A7G9WCZ0_ALKCA</name>
<organism evidence="2 3">
    <name type="scientific">Alkalicella caledoniensis</name>
    <dbReference type="NCBI Taxonomy" id="2731377"/>
    <lineage>
        <taxon>Bacteria</taxon>
        <taxon>Bacillati</taxon>
        <taxon>Bacillota</taxon>
        <taxon>Clostridia</taxon>
        <taxon>Eubacteriales</taxon>
        <taxon>Proteinivoracaceae</taxon>
        <taxon>Alkalicella</taxon>
    </lineage>
</organism>
<dbReference type="RefSeq" id="WP_213166945.1">
    <property type="nucleotide sequence ID" value="NZ_CP058559.1"/>
</dbReference>
<keyword evidence="3" id="KW-1185">Reference proteome</keyword>
<dbReference type="EMBL" id="CP058559">
    <property type="protein sequence ID" value="QNO16552.1"/>
    <property type="molecule type" value="Genomic_DNA"/>
</dbReference>
<keyword evidence="1" id="KW-0812">Transmembrane</keyword>
<reference evidence="2 3" key="1">
    <citation type="submission" date="2020-07" db="EMBL/GenBank/DDBJ databases">
        <title>Alkalicella. sp. LB2 genome.</title>
        <authorList>
            <person name="Postec A."/>
            <person name="Quemeneur M."/>
        </authorList>
    </citation>
    <scope>NUCLEOTIDE SEQUENCE [LARGE SCALE GENOMIC DNA]</scope>
    <source>
        <strain evidence="2 3">LB2</strain>
    </source>
</reference>
<evidence type="ECO:0000313" key="3">
    <source>
        <dbReference type="Proteomes" id="UP000516160"/>
    </source>
</evidence>
<feature type="transmembrane region" description="Helical" evidence="1">
    <location>
        <begin position="12"/>
        <end position="34"/>
    </location>
</feature>
<keyword evidence="1" id="KW-0472">Membrane</keyword>
<accession>A0A7G9WCZ0</accession>
<gene>
    <name evidence="2" type="ORF">HYG86_18120</name>
</gene>
<dbReference type="AlphaFoldDB" id="A0A7G9WCZ0"/>
<evidence type="ECO:0000313" key="2">
    <source>
        <dbReference type="EMBL" id="QNO16552.1"/>
    </source>
</evidence>
<dbReference type="KEGG" id="acae:HYG86_18120"/>